<dbReference type="Gene3D" id="1.10.150.380">
    <property type="entry name" value="GatB domain, N-terminal subdomain"/>
    <property type="match status" value="1"/>
</dbReference>
<proteinExistence type="inferred from homology"/>
<dbReference type="STRING" id="572478.Vdis_2246"/>
<protein>
    <recommendedName>
        <fullName evidence="6">Glutamyl-tRNA(Gln) amidotransferase subunit E</fullName>
        <shortName evidence="6">Glu-ADT subunit E</shortName>
        <ecNumber evidence="6">6.3.5.-</ecNumber>
    </recommendedName>
</protein>
<dbReference type="InterPro" id="IPR017959">
    <property type="entry name" value="Asn/Gln-tRNA_amidoTrfase_suB/E"/>
</dbReference>
<dbReference type="SUPFAM" id="SSF55261">
    <property type="entry name" value="GAD domain-like"/>
    <property type="match status" value="1"/>
</dbReference>
<gene>
    <name evidence="6" type="primary">gatE</name>
    <name evidence="8" type="ordered locus">Vdis_2246</name>
</gene>
<dbReference type="SUPFAM" id="SSF89095">
    <property type="entry name" value="GatB/YqeY motif"/>
    <property type="match status" value="1"/>
</dbReference>
<dbReference type="HOGENOM" id="CLU_030702_0_0_2"/>
<keyword evidence="3 6" id="KW-0067">ATP-binding</keyword>
<dbReference type="Pfam" id="PF02938">
    <property type="entry name" value="GAD"/>
    <property type="match status" value="1"/>
</dbReference>
<dbReference type="Gene3D" id="3.30.1360.30">
    <property type="entry name" value="GAD-like domain"/>
    <property type="match status" value="1"/>
</dbReference>
<dbReference type="EMBL" id="CP002100">
    <property type="protein sequence ID" value="ADN51614.1"/>
    <property type="molecule type" value="Genomic_DNA"/>
</dbReference>
<reference evidence="9" key="2">
    <citation type="journal article" date="2010" name="Stand. Genomic Sci.">
        <title>Complete genome sequence of Vulcanisaeta distributa type strain (IC-017T).</title>
        <authorList>
            <person name="Mavromatis K."/>
            <person name="Sikorski J."/>
            <person name="Pabst E."/>
            <person name="Teshima H."/>
            <person name="Lapidus A."/>
            <person name="Lucas S."/>
            <person name="Nolan M."/>
            <person name="Glavina Del Rio T."/>
            <person name="Cheng J."/>
            <person name="Bruce D."/>
            <person name="Goodwin L."/>
            <person name="Pitluck S."/>
            <person name="Liolios K."/>
            <person name="Ivanova N."/>
            <person name="Mikhailova N."/>
            <person name="Pati A."/>
            <person name="Chen A."/>
            <person name="Palaniappan K."/>
            <person name="Land M."/>
            <person name="Hauser L."/>
            <person name="Chang Y."/>
            <person name="Jeffries C."/>
            <person name="Rohde M."/>
            <person name="Spring S."/>
            <person name="Goker M."/>
            <person name="Wirth R."/>
            <person name="Woyke T."/>
            <person name="Bristow J."/>
            <person name="Eisen J."/>
            <person name="Markowitz V."/>
            <person name="Hugenholtz P."/>
            <person name="Klenk H."/>
            <person name="Kyrpides N."/>
        </authorList>
    </citation>
    <scope>NUCLEOTIDE SEQUENCE [LARGE SCALE GENOMIC DNA]</scope>
    <source>
        <strain evidence="9">DSM 14429 / JCM 11212 / NBRC 100878 / IC-017</strain>
    </source>
</reference>
<dbReference type="NCBIfam" id="TIGR00134">
    <property type="entry name" value="gatE_arch"/>
    <property type="match status" value="1"/>
</dbReference>
<keyword evidence="1 6" id="KW-0436">Ligase</keyword>
<dbReference type="GO" id="GO:0050567">
    <property type="term" value="F:glutaminyl-tRNA synthase (glutamine-hydrolyzing) activity"/>
    <property type="evidence" value="ECO:0007669"/>
    <property type="project" value="UniProtKB-UniRule"/>
</dbReference>
<dbReference type="SMART" id="SM00845">
    <property type="entry name" value="GatB_Yqey"/>
    <property type="match status" value="1"/>
</dbReference>
<sequence length="629" mass="70711">MSIMPIDYRAVGLKVGLEIHVQLNTGRKLFCNCPPIVRNDEPHFRVIRRLRPSMSELGEVDPAAIWEFRKHRTFVYEGYYDTTCLVELDEEPPHDPDPDSLEVALAVAMMFNAKIFDEVYVMRKTVIDGSNTSGFQRTMLIAHDGLAKFFDYKVPIQTIALEEDAARKIEERGDTVVYRLDRLGIPLIEISTGILTYSPQEVMEVAYYIGHSIKMTGKAKRGLGTVRQDVNVSIEGGAKTEIKGVPDLSLIPKVIEYEVQRQLNLLAIRDELIKRGVREDWFVKDFVDVTDIFSSTKSNLIRKVLDSGGKVIAIKTPGLKGILGKEVQPNRRFGTELADRVRVWTSLSGLIHSDELPGYGITAEEVSRVSSRLGVDSFILLAGTSDRDLVDAVDVIIDRIREALHGVPEETRAANPDGTTRFMRPRPGAARMYPETDLRPIRITEEMLARAKALIPEPIESRVGRYVSYGMSRELAMQVIKSPFYDLIDYLISEFQGRVSATLIANTVVNTMKSLQRDGVDVSVITEDHLKAIFNEYAQGVITKEAIPDIIAAWSKEPDKPISDIINKLGLRRMSPEEVRKYVMERAPKLGISDRNKLMNALMKELRGRADPSDIMAAIDEYQKSQGSK</sequence>
<dbReference type="Proteomes" id="UP000006681">
    <property type="component" value="Chromosome"/>
</dbReference>
<dbReference type="PANTHER" id="PTHR11659:SF2">
    <property type="entry name" value="GLUTAMYL-TRNA(GLN) AMIDOTRANSFERASE SUBUNIT E"/>
    <property type="match status" value="1"/>
</dbReference>
<dbReference type="HAMAP" id="MF_00588">
    <property type="entry name" value="GatE"/>
    <property type="match status" value="1"/>
</dbReference>
<dbReference type="GO" id="GO:0016740">
    <property type="term" value="F:transferase activity"/>
    <property type="evidence" value="ECO:0007669"/>
    <property type="project" value="UniProtKB-KW"/>
</dbReference>
<evidence type="ECO:0000256" key="6">
    <source>
        <dbReference type="HAMAP-Rule" id="MF_00588"/>
    </source>
</evidence>
<keyword evidence="8" id="KW-0808">Transferase</keyword>
<evidence type="ECO:0000259" key="7">
    <source>
        <dbReference type="SMART" id="SM00845"/>
    </source>
</evidence>
<evidence type="ECO:0000256" key="1">
    <source>
        <dbReference type="ARBA" id="ARBA00022598"/>
    </source>
</evidence>
<dbReference type="NCBIfam" id="NF003107">
    <property type="entry name" value="PRK04028.1"/>
    <property type="match status" value="1"/>
</dbReference>
<comment type="function">
    <text evidence="6">Allows the formation of correctly charged Gln-tRNA(Gln) through the transamidation of misacylated Glu-tRNA(Gln) in organisms which lack glutaminyl-tRNA synthetase. The reaction takes place in the presence of glutamine and ATP through an activated gamma-phospho-Glu-tRNA(Gln). The GatDE system is specific for glutamate and does not act on aspartate.</text>
</comment>
<name>E1QQC7_VULDI</name>
<evidence type="ECO:0000256" key="5">
    <source>
        <dbReference type="ARBA" id="ARBA00047913"/>
    </source>
</evidence>
<evidence type="ECO:0000313" key="9">
    <source>
        <dbReference type="Proteomes" id="UP000006681"/>
    </source>
</evidence>
<dbReference type="InterPro" id="IPR014746">
    <property type="entry name" value="Gln_synth/guanido_kin_cat_dom"/>
</dbReference>
<dbReference type="InterPro" id="IPR018027">
    <property type="entry name" value="Asn/Gln_amidotransferase"/>
</dbReference>
<dbReference type="GO" id="GO:0004812">
    <property type="term" value="F:aminoacyl-tRNA ligase activity"/>
    <property type="evidence" value="ECO:0007669"/>
    <property type="project" value="InterPro"/>
</dbReference>
<keyword evidence="2 6" id="KW-0547">Nucleotide-binding</keyword>
<comment type="catalytic activity">
    <reaction evidence="5 6">
        <text>L-glutamyl-tRNA(Gln) + L-glutamine + ATP + H2O = L-glutaminyl-tRNA(Gln) + L-glutamate + ADP + phosphate + H(+)</text>
        <dbReference type="Rhea" id="RHEA:17521"/>
        <dbReference type="Rhea" id="RHEA-COMP:9681"/>
        <dbReference type="Rhea" id="RHEA-COMP:9684"/>
        <dbReference type="ChEBI" id="CHEBI:15377"/>
        <dbReference type="ChEBI" id="CHEBI:15378"/>
        <dbReference type="ChEBI" id="CHEBI:29985"/>
        <dbReference type="ChEBI" id="CHEBI:30616"/>
        <dbReference type="ChEBI" id="CHEBI:43474"/>
        <dbReference type="ChEBI" id="CHEBI:58359"/>
        <dbReference type="ChEBI" id="CHEBI:78520"/>
        <dbReference type="ChEBI" id="CHEBI:78521"/>
        <dbReference type="ChEBI" id="CHEBI:456216"/>
    </reaction>
</comment>
<keyword evidence="4 6" id="KW-0648">Protein biosynthesis</keyword>
<dbReference type="InterPro" id="IPR029351">
    <property type="entry name" value="GAD_dom"/>
</dbReference>
<organism evidence="8 9">
    <name type="scientific">Vulcanisaeta distributa (strain DSM 14429 / JCM 11212 / NBRC 100878 / IC-017)</name>
    <dbReference type="NCBI Taxonomy" id="572478"/>
    <lineage>
        <taxon>Archaea</taxon>
        <taxon>Thermoproteota</taxon>
        <taxon>Thermoprotei</taxon>
        <taxon>Thermoproteales</taxon>
        <taxon>Thermoproteaceae</taxon>
        <taxon>Vulcanisaeta</taxon>
    </lineage>
</organism>
<dbReference type="GO" id="GO:0005524">
    <property type="term" value="F:ATP binding"/>
    <property type="evidence" value="ECO:0007669"/>
    <property type="project" value="UniProtKB-KW"/>
</dbReference>
<comment type="similarity">
    <text evidence="6">Belongs to the GatB/GatE family. GatE subfamily.</text>
</comment>
<dbReference type="SUPFAM" id="SSF55931">
    <property type="entry name" value="Glutamine synthetase/guanido kinase"/>
    <property type="match status" value="1"/>
</dbReference>
<feature type="domain" description="Asn/Gln amidotransferase" evidence="7">
    <location>
        <begin position="486"/>
        <end position="621"/>
    </location>
</feature>
<dbReference type="AlphaFoldDB" id="E1QQC7"/>
<dbReference type="InterPro" id="IPR003789">
    <property type="entry name" value="Asn/Gln_tRNA_amidoTrase-B-like"/>
</dbReference>
<evidence type="ECO:0000256" key="4">
    <source>
        <dbReference type="ARBA" id="ARBA00022917"/>
    </source>
</evidence>
<dbReference type="InterPro" id="IPR004115">
    <property type="entry name" value="GAD-like_sf"/>
</dbReference>
<dbReference type="InterPro" id="IPR042114">
    <property type="entry name" value="GatB_C_1"/>
</dbReference>
<dbReference type="GO" id="GO:0006412">
    <property type="term" value="P:translation"/>
    <property type="evidence" value="ECO:0007669"/>
    <property type="project" value="UniProtKB-UniRule"/>
</dbReference>
<dbReference type="GO" id="GO:0070681">
    <property type="term" value="P:glutaminyl-tRNAGln biosynthesis via transamidation"/>
    <property type="evidence" value="ECO:0007669"/>
    <property type="project" value="TreeGrafter"/>
</dbReference>
<dbReference type="GO" id="GO:0005737">
    <property type="term" value="C:cytoplasm"/>
    <property type="evidence" value="ECO:0007669"/>
    <property type="project" value="InterPro"/>
</dbReference>
<dbReference type="Pfam" id="PF02637">
    <property type="entry name" value="GatB_Yqey"/>
    <property type="match status" value="1"/>
</dbReference>
<comment type="subunit">
    <text evidence="6">Heterodimer of GatD and GatE.</text>
</comment>
<dbReference type="Pfam" id="PF02934">
    <property type="entry name" value="GatB_N"/>
    <property type="match status" value="1"/>
</dbReference>
<dbReference type="InterPro" id="IPR004414">
    <property type="entry name" value="GatE"/>
</dbReference>
<evidence type="ECO:0000256" key="2">
    <source>
        <dbReference type="ARBA" id="ARBA00022741"/>
    </source>
</evidence>
<dbReference type="KEGG" id="vdi:Vdis_2246"/>
<dbReference type="PANTHER" id="PTHR11659">
    <property type="entry name" value="GLUTAMYL-TRNA GLN AMIDOTRANSFERASE SUBUNIT B MITOCHONDRIAL AND PROKARYOTIC PET112-RELATED"/>
    <property type="match status" value="1"/>
</dbReference>
<dbReference type="eggNOG" id="arCOG01719">
    <property type="taxonomic scope" value="Archaea"/>
</dbReference>
<evidence type="ECO:0000313" key="8">
    <source>
        <dbReference type="EMBL" id="ADN51614.1"/>
    </source>
</evidence>
<reference evidence="8 9" key="1">
    <citation type="journal article" date="2010" name="Stand. Genomic Sci.">
        <title>Complete genome sequence of Vulcanisaeta distributa type strain (IC-017).</title>
        <authorList>
            <person name="Mavromatis K."/>
            <person name="Sikorski J."/>
            <person name="Pabst E."/>
            <person name="Teshima H."/>
            <person name="Lapidus A."/>
            <person name="Lucas S."/>
            <person name="Nolan M."/>
            <person name="Glavina Del Rio T."/>
            <person name="Cheng J.F."/>
            <person name="Bruce D."/>
            <person name="Goodwin L."/>
            <person name="Pitluck S."/>
            <person name="Liolios K."/>
            <person name="Ivanova N."/>
            <person name="Mikhailova N."/>
            <person name="Pati A."/>
            <person name="Chen A."/>
            <person name="Palaniappan K."/>
            <person name="Land M."/>
            <person name="Hauser L."/>
            <person name="Chang Y.J."/>
            <person name="Jeffries C.D."/>
            <person name="Rohde M."/>
            <person name="Spring S."/>
            <person name="Goker M."/>
            <person name="Wirth R."/>
            <person name="Woyke T."/>
            <person name="Bristow J."/>
            <person name="Eisen J.A."/>
            <person name="Markowitz V."/>
            <person name="Hugenholtz P."/>
            <person name="Klenk H.P."/>
            <person name="Kyrpides N.C."/>
        </authorList>
    </citation>
    <scope>NUCLEOTIDE SEQUENCE [LARGE SCALE GENOMIC DNA]</scope>
    <source>
        <strain evidence="9">DSM 14429 / JCM 11212 / NBRC 100878 / IC-017</strain>
    </source>
</reference>
<keyword evidence="9" id="KW-1185">Reference proteome</keyword>
<accession>E1QQC7</accession>
<evidence type="ECO:0000256" key="3">
    <source>
        <dbReference type="ARBA" id="ARBA00022840"/>
    </source>
</evidence>
<dbReference type="InterPro" id="IPR006075">
    <property type="entry name" value="Asn/Gln-tRNA_Trfase_suB/E_cat"/>
</dbReference>
<dbReference type="EC" id="6.3.5.-" evidence="6"/>